<accession>A0A3N4M1I3</accession>
<gene>
    <name evidence="2" type="ORF">L211DRAFT_618838</name>
</gene>
<organism evidence="2 3">
    <name type="scientific">Terfezia boudieri ATCC MYA-4762</name>
    <dbReference type="NCBI Taxonomy" id="1051890"/>
    <lineage>
        <taxon>Eukaryota</taxon>
        <taxon>Fungi</taxon>
        <taxon>Dikarya</taxon>
        <taxon>Ascomycota</taxon>
        <taxon>Pezizomycotina</taxon>
        <taxon>Pezizomycetes</taxon>
        <taxon>Pezizales</taxon>
        <taxon>Pezizaceae</taxon>
        <taxon>Terfezia</taxon>
    </lineage>
</organism>
<name>A0A3N4M1I3_9PEZI</name>
<proteinExistence type="predicted"/>
<keyword evidence="3" id="KW-1185">Reference proteome</keyword>
<dbReference type="Proteomes" id="UP000267821">
    <property type="component" value="Unassembled WGS sequence"/>
</dbReference>
<evidence type="ECO:0000313" key="2">
    <source>
        <dbReference type="EMBL" id="RPB27252.1"/>
    </source>
</evidence>
<feature type="region of interest" description="Disordered" evidence="1">
    <location>
        <begin position="175"/>
        <end position="194"/>
    </location>
</feature>
<protein>
    <submittedName>
        <fullName evidence="2">Uncharacterized protein</fullName>
    </submittedName>
</protein>
<sequence>MSNAPEVLELELGLRKLGIHMEFLASGKPDGEVHHPSLAQHSNPAPVPEEGKPPETRYTLDDLHRLAPSSNILIKQSGSELAGAIFDIFPCFRCDIEATSRQIINGYPANFWLSCLFLVDPENKKVVGIETDKLTVFSACFQAYNEQPDMKNGLDIVTNKFFQLCPAMLTRIKHDSLQQPKKERISDASPESQLGESAARDILDGLDPWMELDIEATKEQLHSCGNDDTREALLVYVDTETKKRRVYDHQDRLTLAEALALVRM</sequence>
<dbReference type="InParanoid" id="A0A3N4M1I3"/>
<evidence type="ECO:0000256" key="1">
    <source>
        <dbReference type="SAM" id="MobiDB-lite"/>
    </source>
</evidence>
<feature type="region of interest" description="Disordered" evidence="1">
    <location>
        <begin position="31"/>
        <end position="56"/>
    </location>
</feature>
<reference evidence="2 3" key="1">
    <citation type="journal article" date="2018" name="Nat. Ecol. Evol.">
        <title>Pezizomycetes genomes reveal the molecular basis of ectomycorrhizal truffle lifestyle.</title>
        <authorList>
            <person name="Murat C."/>
            <person name="Payen T."/>
            <person name="Noel B."/>
            <person name="Kuo A."/>
            <person name="Morin E."/>
            <person name="Chen J."/>
            <person name="Kohler A."/>
            <person name="Krizsan K."/>
            <person name="Balestrini R."/>
            <person name="Da Silva C."/>
            <person name="Montanini B."/>
            <person name="Hainaut M."/>
            <person name="Levati E."/>
            <person name="Barry K.W."/>
            <person name="Belfiori B."/>
            <person name="Cichocki N."/>
            <person name="Clum A."/>
            <person name="Dockter R.B."/>
            <person name="Fauchery L."/>
            <person name="Guy J."/>
            <person name="Iotti M."/>
            <person name="Le Tacon F."/>
            <person name="Lindquist E.A."/>
            <person name="Lipzen A."/>
            <person name="Malagnac F."/>
            <person name="Mello A."/>
            <person name="Molinier V."/>
            <person name="Miyauchi S."/>
            <person name="Poulain J."/>
            <person name="Riccioni C."/>
            <person name="Rubini A."/>
            <person name="Sitrit Y."/>
            <person name="Splivallo R."/>
            <person name="Traeger S."/>
            <person name="Wang M."/>
            <person name="Zifcakova L."/>
            <person name="Wipf D."/>
            <person name="Zambonelli A."/>
            <person name="Paolocci F."/>
            <person name="Nowrousian M."/>
            <person name="Ottonello S."/>
            <person name="Baldrian P."/>
            <person name="Spatafora J.W."/>
            <person name="Henrissat B."/>
            <person name="Nagy L.G."/>
            <person name="Aury J.M."/>
            <person name="Wincker P."/>
            <person name="Grigoriev I.V."/>
            <person name="Bonfante P."/>
            <person name="Martin F.M."/>
        </authorList>
    </citation>
    <scope>NUCLEOTIDE SEQUENCE [LARGE SCALE GENOMIC DNA]</scope>
    <source>
        <strain evidence="2 3">ATCC MYA-4762</strain>
    </source>
</reference>
<evidence type="ECO:0000313" key="3">
    <source>
        <dbReference type="Proteomes" id="UP000267821"/>
    </source>
</evidence>
<feature type="compositionally biased region" description="Basic and acidic residues" evidence="1">
    <location>
        <begin position="175"/>
        <end position="186"/>
    </location>
</feature>
<dbReference type="EMBL" id="ML121532">
    <property type="protein sequence ID" value="RPB27252.1"/>
    <property type="molecule type" value="Genomic_DNA"/>
</dbReference>
<dbReference type="AlphaFoldDB" id="A0A3N4M1I3"/>